<accession>A0A6J7MII9</accession>
<protein>
    <submittedName>
        <fullName evidence="1">Unannotated protein</fullName>
    </submittedName>
</protein>
<gene>
    <name evidence="1" type="ORF">UFOPK3957_00291</name>
</gene>
<organism evidence="1">
    <name type="scientific">freshwater metagenome</name>
    <dbReference type="NCBI Taxonomy" id="449393"/>
    <lineage>
        <taxon>unclassified sequences</taxon>
        <taxon>metagenomes</taxon>
        <taxon>ecological metagenomes</taxon>
    </lineage>
</organism>
<dbReference type="EMBL" id="CAFBOM010000030">
    <property type="protein sequence ID" value="CAB4977544.1"/>
    <property type="molecule type" value="Genomic_DNA"/>
</dbReference>
<name>A0A6J7MII9_9ZZZZ</name>
<evidence type="ECO:0000313" key="1">
    <source>
        <dbReference type="EMBL" id="CAB4977544.1"/>
    </source>
</evidence>
<dbReference type="AlphaFoldDB" id="A0A6J7MII9"/>
<reference evidence="1" key="1">
    <citation type="submission" date="2020-05" db="EMBL/GenBank/DDBJ databases">
        <authorList>
            <person name="Chiriac C."/>
            <person name="Salcher M."/>
            <person name="Ghai R."/>
            <person name="Kavagutti S V."/>
        </authorList>
    </citation>
    <scope>NUCLEOTIDE SEQUENCE</scope>
</reference>
<proteinExistence type="predicted"/>
<sequence>MTPADPRMTVNAYGLRFCGMRTLGRTTLSASATKSNSRLAKISRSSARRSSVSTNEVAWNSTWANGSVCHIASRMCSPGRAKPSASAAPALSLISGEPLAAPEPAGLSFTFANSDISRLASRRTGSANDSR</sequence>